<feature type="compositionally biased region" description="Basic and acidic residues" evidence="6">
    <location>
        <begin position="172"/>
        <end position="197"/>
    </location>
</feature>
<organism evidence="8 9">
    <name type="scientific">Drechmeria coniospora</name>
    <name type="common">Nematophagous fungus</name>
    <name type="synonym">Meria coniospora</name>
    <dbReference type="NCBI Taxonomy" id="98403"/>
    <lineage>
        <taxon>Eukaryota</taxon>
        <taxon>Fungi</taxon>
        <taxon>Dikarya</taxon>
        <taxon>Ascomycota</taxon>
        <taxon>Pezizomycotina</taxon>
        <taxon>Sordariomycetes</taxon>
        <taxon>Hypocreomycetidae</taxon>
        <taxon>Hypocreales</taxon>
        <taxon>Ophiocordycipitaceae</taxon>
        <taxon>Drechmeria</taxon>
    </lineage>
</organism>
<comment type="subcellular location">
    <subcellularLocation>
        <location evidence="1">Endoplasmic reticulum membrane</location>
        <topology evidence="1">Peripheral membrane protein</topology>
    </subcellularLocation>
</comment>
<keyword evidence="9" id="KW-1185">Reference proteome</keyword>
<accession>A0A151GRU4</accession>
<dbReference type="SUPFAM" id="SSF54236">
    <property type="entry name" value="Ubiquitin-like"/>
    <property type="match status" value="1"/>
</dbReference>
<dbReference type="RefSeq" id="XP_040659189.1">
    <property type="nucleotide sequence ID" value="XM_040798306.1"/>
</dbReference>
<dbReference type="InParanoid" id="A0A151GRU4"/>
<dbReference type="SUPFAM" id="SSF52833">
    <property type="entry name" value="Thioredoxin-like"/>
    <property type="match status" value="1"/>
</dbReference>
<dbReference type="InterPro" id="IPR001012">
    <property type="entry name" value="UBX_dom"/>
</dbReference>
<sequence>MFYKGSLQEGISSAVGQQKLVFCFVTGQPSSVLPSPSRRVWLLTKKADGNEESEQWESEFLQDSSVKELIETRAVALRLQAGSDEAGYLAQIFPLPRVPTIVIMKHGELKEYFAPGTSREDFVRRVQHAFDVTRPPAPPAAAEAASNPLSEAEAIQRSRIETVLANRAARLRAEKAEADRKAKEEREKRRDKAKAEAEAGANTDAAKAHKQAELVKTKRQQQLEERKRIMQRIEADKAERREREARRVQHRIDSIKASEVAAALVNAPETKLPSMSKPGEMTFIQARLLDGSMVRSRFKTTSSLRQVRAWVDGHEGDQNAPYTFRHILGPSANRSIDETEEEKDLGELGLSPSSTLYLVSVDGFSSAYESDSPSVWSRMLQAIVGFFTWLMTLVSAGPPRTGPPPDPTPTPESSAVAAQEKEGGMRRRKSPKDEQRDYQLYNGNSLNFEPRPEDES</sequence>
<feature type="domain" description="UBX" evidence="7">
    <location>
        <begin position="277"/>
        <end position="358"/>
    </location>
</feature>
<dbReference type="GO" id="GO:0006986">
    <property type="term" value="P:response to unfolded protein"/>
    <property type="evidence" value="ECO:0007669"/>
    <property type="project" value="UniProtKB-KW"/>
</dbReference>
<dbReference type="InterPro" id="IPR029071">
    <property type="entry name" value="Ubiquitin-like_domsf"/>
</dbReference>
<evidence type="ECO:0000259" key="7">
    <source>
        <dbReference type="PROSITE" id="PS50033"/>
    </source>
</evidence>
<dbReference type="GeneID" id="63713614"/>
<dbReference type="EMBL" id="LAYC01000001">
    <property type="protein sequence ID" value="KYK59837.1"/>
    <property type="molecule type" value="Genomic_DNA"/>
</dbReference>
<comment type="caution">
    <text evidence="8">The sequence shown here is derived from an EMBL/GenBank/DDBJ whole genome shotgun (WGS) entry which is preliminary data.</text>
</comment>
<feature type="region of interest" description="Disordered" evidence="6">
    <location>
        <begin position="172"/>
        <end position="223"/>
    </location>
</feature>
<protein>
    <recommendedName>
        <fullName evidence="4">UBX domain-containing protein 2</fullName>
    </recommendedName>
</protein>
<dbReference type="CDD" id="cd01767">
    <property type="entry name" value="UBX"/>
    <property type="match status" value="1"/>
</dbReference>
<dbReference type="AlphaFoldDB" id="A0A151GRU4"/>
<evidence type="ECO:0000256" key="5">
    <source>
        <dbReference type="ARBA" id="ARBA00046062"/>
    </source>
</evidence>
<dbReference type="SMART" id="SM00166">
    <property type="entry name" value="UBX"/>
    <property type="match status" value="1"/>
</dbReference>
<dbReference type="GO" id="GO:0005789">
    <property type="term" value="C:endoplasmic reticulum membrane"/>
    <property type="evidence" value="ECO:0007669"/>
    <property type="project" value="UniProtKB-SubCell"/>
</dbReference>
<evidence type="ECO:0000256" key="1">
    <source>
        <dbReference type="ARBA" id="ARBA00004406"/>
    </source>
</evidence>
<name>A0A151GRU4_DRECN</name>
<evidence type="ECO:0000256" key="4">
    <source>
        <dbReference type="ARBA" id="ARBA00041575"/>
    </source>
</evidence>
<dbReference type="Proteomes" id="UP000076580">
    <property type="component" value="Chromosome 01"/>
</dbReference>
<dbReference type="PROSITE" id="PS50033">
    <property type="entry name" value="UBX"/>
    <property type="match status" value="1"/>
</dbReference>
<comment type="function">
    <text evidence="5">Involved in endoplasmic reticulum-associated protein degradation (ERAD). Acts as a platform to recruit both UBQLN1 and VCP to the ER during ERAD.</text>
</comment>
<evidence type="ECO:0000313" key="9">
    <source>
        <dbReference type="Proteomes" id="UP000076580"/>
    </source>
</evidence>
<proteinExistence type="predicted"/>
<feature type="compositionally biased region" description="Pro residues" evidence="6">
    <location>
        <begin position="400"/>
        <end position="410"/>
    </location>
</feature>
<reference evidence="8 9" key="1">
    <citation type="journal article" date="2016" name="Sci. Rep.">
        <title>Insights into Adaptations to a Near-Obligate Nematode Endoparasitic Lifestyle from the Finished Genome of Drechmeria coniospora.</title>
        <authorList>
            <person name="Zhang L."/>
            <person name="Zhou Z."/>
            <person name="Guo Q."/>
            <person name="Fokkens L."/>
            <person name="Miskei M."/>
            <person name="Pocsi I."/>
            <person name="Zhang W."/>
            <person name="Chen M."/>
            <person name="Wang L."/>
            <person name="Sun Y."/>
            <person name="Donzelli B.G."/>
            <person name="Gibson D.M."/>
            <person name="Nelson D.R."/>
            <person name="Luo J.G."/>
            <person name="Rep M."/>
            <person name="Liu H."/>
            <person name="Yang S."/>
            <person name="Wang J."/>
            <person name="Krasnoff S.B."/>
            <person name="Xu Y."/>
            <person name="Molnar I."/>
            <person name="Lin M."/>
        </authorList>
    </citation>
    <scope>NUCLEOTIDE SEQUENCE [LARGE SCALE GENOMIC DNA]</scope>
    <source>
        <strain evidence="8 9">ARSEF 6962</strain>
    </source>
</reference>
<dbReference type="Pfam" id="PF23187">
    <property type="entry name" value="UBX7_N"/>
    <property type="match status" value="1"/>
</dbReference>
<comment type="subunit">
    <text evidence="3">Directly interacts with VCP. Interacts with UBQLN1. Forms a complex with VCP and UBQLN1.</text>
</comment>
<feature type="compositionally biased region" description="Basic and acidic residues" evidence="6">
    <location>
        <begin position="419"/>
        <end position="437"/>
    </location>
</feature>
<keyword evidence="2" id="KW-0834">Unfolded protein response</keyword>
<gene>
    <name evidence="8" type="ORF">DCS_00971</name>
</gene>
<dbReference type="Gene3D" id="3.10.20.90">
    <property type="entry name" value="Phosphatidylinositol 3-kinase Catalytic Subunit, Chain A, domain 1"/>
    <property type="match status" value="1"/>
</dbReference>
<dbReference type="STRING" id="98403.A0A151GRU4"/>
<evidence type="ECO:0000256" key="6">
    <source>
        <dbReference type="SAM" id="MobiDB-lite"/>
    </source>
</evidence>
<dbReference type="GO" id="GO:0036503">
    <property type="term" value="P:ERAD pathway"/>
    <property type="evidence" value="ECO:0007669"/>
    <property type="project" value="TreeGrafter"/>
</dbReference>
<dbReference type="PANTHER" id="PTHR46424">
    <property type="entry name" value="UBX DOMAIN-CONTAINING PROTEIN 4"/>
    <property type="match status" value="1"/>
</dbReference>
<evidence type="ECO:0000256" key="3">
    <source>
        <dbReference type="ARBA" id="ARBA00038812"/>
    </source>
</evidence>
<feature type="region of interest" description="Disordered" evidence="6">
    <location>
        <begin position="398"/>
        <end position="456"/>
    </location>
</feature>
<evidence type="ECO:0000313" key="8">
    <source>
        <dbReference type="EMBL" id="KYK59837.1"/>
    </source>
</evidence>
<evidence type="ECO:0000256" key="2">
    <source>
        <dbReference type="ARBA" id="ARBA00023230"/>
    </source>
</evidence>
<dbReference type="InterPro" id="IPR036249">
    <property type="entry name" value="Thioredoxin-like_sf"/>
</dbReference>
<dbReference type="PANTHER" id="PTHR46424:SF1">
    <property type="entry name" value="UBX DOMAIN-CONTAINING PROTEIN 4"/>
    <property type="match status" value="1"/>
</dbReference>
<feature type="compositionally biased region" description="Basic and acidic residues" evidence="6">
    <location>
        <begin position="206"/>
        <end position="223"/>
    </location>
</feature>
<dbReference type="Pfam" id="PF00789">
    <property type="entry name" value="UBX"/>
    <property type="match status" value="1"/>
</dbReference>